<dbReference type="AlphaFoldDB" id="G7Q7G3"/>
<sequence>MTNKVFKYEGLQEPAAIAEYLEAVRDGFANGAVTLTQGEQVLELLPKGLVAVTVEGKLKGEDRKLKLTFRWKERDKECAILDAPLLITAREPSDA</sequence>
<accession>G7Q7G3</accession>
<feature type="domain" description="Amphi-Trp" evidence="1">
    <location>
        <begin position="3"/>
        <end position="77"/>
    </location>
</feature>
<dbReference type="EMBL" id="CM001368">
    <property type="protein sequence ID" value="EHJ47116.1"/>
    <property type="molecule type" value="Genomic_DNA"/>
</dbReference>
<organism evidence="2 3">
    <name type="scientific">Solidesulfovibrio carbinoliphilus subsp. oakridgensis</name>
    <dbReference type="NCBI Taxonomy" id="694327"/>
    <lineage>
        <taxon>Bacteria</taxon>
        <taxon>Pseudomonadati</taxon>
        <taxon>Thermodesulfobacteriota</taxon>
        <taxon>Desulfovibrionia</taxon>
        <taxon>Desulfovibrionales</taxon>
        <taxon>Desulfovibrionaceae</taxon>
        <taxon>Solidesulfovibrio</taxon>
    </lineage>
</organism>
<evidence type="ECO:0000259" key="1">
    <source>
        <dbReference type="Pfam" id="PF20068"/>
    </source>
</evidence>
<dbReference type="eggNOG" id="ENOG5032CHF">
    <property type="taxonomic scope" value="Bacteria"/>
</dbReference>
<reference evidence="3" key="1">
    <citation type="journal article" date="2015" name="Genome Announc.">
        <title>High-Quality Draft Genome Sequence of Desulfovibrio carbinoliphilus FW-101-2B, an Organic Acid-Oxidizing Sulfate-Reducing Bacterium Isolated from Uranium(VI)-Contaminated Groundwater.</title>
        <authorList>
            <person name="Ramsay B.D."/>
            <person name="Hwang C."/>
            <person name="Woo H.L."/>
            <person name="Carroll S.L."/>
            <person name="Lucas S."/>
            <person name="Han J."/>
            <person name="Lapidus A.L."/>
            <person name="Cheng J.F."/>
            <person name="Goodwin L.A."/>
            <person name="Pitluck S."/>
            <person name="Peters L."/>
            <person name="Chertkov O."/>
            <person name="Held B."/>
            <person name="Detter J.C."/>
            <person name="Han C.S."/>
            <person name="Tapia R."/>
            <person name="Land M.L."/>
            <person name="Hauser L.J."/>
            <person name="Kyrpides N.C."/>
            <person name="Ivanova N.N."/>
            <person name="Mikhailova N."/>
            <person name="Pagani I."/>
            <person name="Woyke T."/>
            <person name="Arkin A.P."/>
            <person name="Dehal P."/>
            <person name="Chivian D."/>
            <person name="Criddle C.S."/>
            <person name="Wu W."/>
            <person name="Chakraborty R."/>
            <person name="Hazen T.C."/>
            <person name="Fields M.W."/>
        </authorList>
    </citation>
    <scope>NUCLEOTIDE SEQUENCE [LARGE SCALE GENOMIC DNA]</scope>
    <source>
        <strain evidence="3">FW-101-2B</strain>
    </source>
</reference>
<keyword evidence="3" id="KW-1185">Reference proteome</keyword>
<dbReference type="NCBIfam" id="TIGR04354">
    <property type="entry name" value="amphi-Trp"/>
    <property type="match status" value="1"/>
</dbReference>
<name>G7Q7G3_9BACT</name>
<evidence type="ECO:0000313" key="3">
    <source>
        <dbReference type="Proteomes" id="UP000004662"/>
    </source>
</evidence>
<dbReference type="Proteomes" id="UP000004662">
    <property type="component" value="Chromosome"/>
</dbReference>
<evidence type="ECO:0000313" key="2">
    <source>
        <dbReference type="EMBL" id="EHJ47116.1"/>
    </source>
</evidence>
<protein>
    <recommendedName>
        <fullName evidence="1">Amphi-Trp domain-containing protein</fullName>
    </recommendedName>
</protein>
<dbReference type="OrthoDB" id="5457691at2"/>
<dbReference type="RefSeq" id="WP_009180530.1">
    <property type="nucleotide sequence ID" value="NZ_CM001368.1"/>
</dbReference>
<gene>
    <name evidence="2" type="ORF">DFW101_1105</name>
</gene>
<dbReference type="STRING" id="694327.DFW101_1105"/>
<dbReference type="Pfam" id="PF20068">
    <property type="entry name" value="Amphi-Trp"/>
    <property type="match status" value="1"/>
</dbReference>
<dbReference type="HOGENOM" id="CLU_184327_0_0_7"/>
<dbReference type="InterPro" id="IPR027598">
    <property type="entry name" value="Amphi-Trp_dom"/>
</dbReference>
<proteinExistence type="predicted"/>